<dbReference type="Proteomes" id="UP000249739">
    <property type="component" value="Unassembled WGS sequence"/>
</dbReference>
<reference evidence="1 2" key="1">
    <citation type="submission" date="2017-08" db="EMBL/GenBank/DDBJ databases">
        <title>Infants hospitalized years apart are colonized by the same room-sourced microbial strains.</title>
        <authorList>
            <person name="Brooks B."/>
            <person name="Olm M.R."/>
            <person name="Firek B.A."/>
            <person name="Baker R."/>
            <person name="Thomas B.C."/>
            <person name="Morowitz M.J."/>
            <person name="Banfield J.F."/>
        </authorList>
    </citation>
    <scope>NUCLEOTIDE SEQUENCE [LARGE SCALE GENOMIC DNA]</scope>
    <source>
        <strain evidence="1">S2_006_000_R2_64</strain>
    </source>
</reference>
<gene>
    <name evidence="1" type="ORF">DI586_10795</name>
</gene>
<name>A0A2W5FIX0_9BACT</name>
<evidence type="ECO:0000313" key="2">
    <source>
        <dbReference type="Proteomes" id="UP000249739"/>
    </source>
</evidence>
<proteinExistence type="predicted"/>
<dbReference type="AlphaFoldDB" id="A0A2W5FIX0"/>
<accession>A0A2W5FIX0</accession>
<dbReference type="EMBL" id="QFOT01000171">
    <property type="protein sequence ID" value="PZP53647.1"/>
    <property type="molecule type" value="Genomic_DNA"/>
</dbReference>
<protein>
    <submittedName>
        <fullName evidence="1">Uncharacterized protein</fullName>
    </submittedName>
</protein>
<sequence>MDNSIIDFESARSHLPKPKRAFDLASSTALSSGNIIDLAGDPLSLIKNINLAGIDGAKNWRSVIRLAERAGFSETDFRGRLNASKNMVRFWSRGMDPPPENKRFEFQRVITGVLEARITGHHPVSP</sequence>
<organism evidence="1 2">
    <name type="scientific">Micavibrio aeruginosavorus</name>
    <dbReference type="NCBI Taxonomy" id="349221"/>
    <lineage>
        <taxon>Bacteria</taxon>
        <taxon>Pseudomonadati</taxon>
        <taxon>Bdellovibrionota</taxon>
        <taxon>Bdellovibrionia</taxon>
        <taxon>Bdellovibrionales</taxon>
        <taxon>Pseudobdellovibrionaceae</taxon>
        <taxon>Micavibrio</taxon>
    </lineage>
</organism>
<evidence type="ECO:0000313" key="1">
    <source>
        <dbReference type="EMBL" id="PZP53647.1"/>
    </source>
</evidence>
<comment type="caution">
    <text evidence="1">The sequence shown here is derived from an EMBL/GenBank/DDBJ whole genome shotgun (WGS) entry which is preliminary data.</text>
</comment>